<accession>A0A0B8QI30</accession>
<dbReference type="AlphaFoldDB" id="A0A0B8QI30"/>
<dbReference type="Proteomes" id="UP000031666">
    <property type="component" value="Unassembled WGS sequence"/>
</dbReference>
<proteinExistence type="predicted"/>
<evidence type="ECO:0000256" key="1">
    <source>
        <dbReference type="SAM" id="MobiDB-lite"/>
    </source>
</evidence>
<comment type="caution">
    <text evidence="2">The sequence shown here is derived from an EMBL/GenBank/DDBJ whole genome shotgun (WGS) entry which is preliminary data.</text>
</comment>
<organism evidence="2 3">
    <name type="scientific">Vibrio ishigakensis</name>
    <dbReference type="NCBI Taxonomy" id="1481914"/>
    <lineage>
        <taxon>Bacteria</taxon>
        <taxon>Pseudomonadati</taxon>
        <taxon>Pseudomonadota</taxon>
        <taxon>Gammaproteobacteria</taxon>
        <taxon>Vibrionales</taxon>
        <taxon>Vibrionaceae</taxon>
        <taxon>Vibrio</taxon>
    </lineage>
</organism>
<feature type="region of interest" description="Disordered" evidence="1">
    <location>
        <begin position="1"/>
        <end position="27"/>
    </location>
</feature>
<sequence length="44" mass="4956">MLHYRQFSNRNPAAGHGQNKQGDQDADCQFDNLTRVGFIHSLAP</sequence>
<gene>
    <name evidence="2" type="ORF">JCM19241_6067</name>
</gene>
<protein>
    <submittedName>
        <fullName evidence="2">Uncharacterized protein</fullName>
    </submittedName>
</protein>
<dbReference type="EMBL" id="BBSC01000013">
    <property type="protein sequence ID" value="GAM78236.1"/>
    <property type="molecule type" value="Genomic_DNA"/>
</dbReference>
<feature type="compositionally biased region" description="Polar residues" evidence="1">
    <location>
        <begin position="1"/>
        <end position="11"/>
    </location>
</feature>
<evidence type="ECO:0000313" key="2">
    <source>
        <dbReference type="EMBL" id="GAM78236.1"/>
    </source>
</evidence>
<reference evidence="2 3" key="1">
    <citation type="submission" date="2015-01" db="EMBL/GenBank/DDBJ databases">
        <title>Vibrio sp. C94 JCM 19241 whole genome shotgun sequence.</title>
        <authorList>
            <person name="Sawabe T."/>
            <person name="Meirelles P."/>
            <person name="Feng G."/>
            <person name="Sayaka M."/>
            <person name="Hattori M."/>
            <person name="Ohkuma M."/>
        </authorList>
    </citation>
    <scope>NUCLEOTIDE SEQUENCE [LARGE SCALE GENOMIC DNA]</scope>
    <source>
        <strain evidence="3">JCM 19241</strain>
    </source>
</reference>
<evidence type="ECO:0000313" key="3">
    <source>
        <dbReference type="Proteomes" id="UP000031666"/>
    </source>
</evidence>
<reference evidence="2 3" key="2">
    <citation type="submission" date="2015-01" db="EMBL/GenBank/DDBJ databases">
        <authorList>
            <consortium name="NBRP consortium"/>
            <person name="Sawabe T."/>
            <person name="Meirelles P."/>
            <person name="Feng G."/>
            <person name="Sayaka M."/>
            <person name="Hattori M."/>
            <person name="Ohkuma M."/>
        </authorList>
    </citation>
    <scope>NUCLEOTIDE SEQUENCE [LARGE SCALE GENOMIC DNA]</scope>
    <source>
        <strain evidence="3">JCM 19241</strain>
    </source>
</reference>
<name>A0A0B8QI30_9VIBR</name>